<reference key="1">
    <citation type="journal article" date="1995" name="Mol. Plant Microbe Interact.">
        <title>Purification and characterization of an acidic beta-1,3-glucanase from cucumber and its relationship to systemic disease resistance induced by Colletotrichum lagenarium and tobacco necrosis virus.</title>
        <authorList>
            <person name="Ji C."/>
            <person name="Kuc J."/>
        </authorList>
    </citation>
    <scope>PROTEIN SEQUENCE</scope>
</reference>
<organism>
    <name type="scientific">Cucumis sativus</name>
    <name type="common">Cucumber</name>
    <dbReference type="NCBI Taxonomy" id="3659"/>
    <lineage>
        <taxon>Eukaryota</taxon>
        <taxon>Viridiplantae</taxon>
        <taxon>Streptophyta</taxon>
        <taxon>Embryophyta</taxon>
        <taxon>Tracheophyta</taxon>
        <taxon>Spermatophyta</taxon>
        <taxon>Magnoliopsida</taxon>
        <taxon>eudicotyledons</taxon>
        <taxon>Gunneridae</taxon>
        <taxon>Pentapetalae</taxon>
        <taxon>rosids</taxon>
        <taxon>fabids</taxon>
        <taxon>Cucurbitales</taxon>
        <taxon>Cucurbitaceae</taxon>
        <taxon>Benincaseae</taxon>
        <taxon>Cucumis</taxon>
    </lineage>
</organism>
<protein>
    <submittedName>
        <fullName>Acidic beta-1,3-glucanase</fullName>
    </submittedName>
</protein>
<proteinExistence type="evidence at protein level"/>
<sequence>DNGRTYNNLIQHVKQGTDENLKFAPPEVERHWGLFSPNK</sequence>
<name>Q9S9G2_CUCSA</name>
<dbReference type="AlphaFoldDB" id="Q9S9G2"/>
<accession>Q9S9G2</accession>
<keyword id="KW-0903">Direct protein sequencing</keyword>